<gene>
    <name evidence="1" type="ORF">S01H1_21528</name>
</gene>
<proteinExistence type="predicted"/>
<sequence>MFTPWNEIRPKNCPSPGIPVVQLWQDPCNQSYPIPLGPALWNVCPVECETYST</sequence>
<accession>X0V4H9</accession>
<protein>
    <submittedName>
        <fullName evidence="1">Uncharacterized protein</fullName>
    </submittedName>
</protein>
<feature type="non-terminal residue" evidence="1">
    <location>
        <position position="53"/>
    </location>
</feature>
<reference evidence="1" key="1">
    <citation type="journal article" date="2014" name="Front. Microbiol.">
        <title>High frequency of phylogenetically diverse reductive dehalogenase-homologous genes in deep subseafloor sedimentary metagenomes.</title>
        <authorList>
            <person name="Kawai M."/>
            <person name="Futagami T."/>
            <person name="Toyoda A."/>
            <person name="Takaki Y."/>
            <person name="Nishi S."/>
            <person name="Hori S."/>
            <person name="Arai W."/>
            <person name="Tsubouchi T."/>
            <person name="Morono Y."/>
            <person name="Uchiyama I."/>
            <person name="Ito T."/>
            <person name="Fujiyama A."/>
            <person name="Inagaki F."/>
            <person name="Takami H."/>
        </authorList>
    </citation>
    <scope>NUCLEOTIDE SEQUENCE</scope>
    <source>
        <strain evidence="1">Expedition CK06-06</strain>
    </source>
</reference>
<name>X0V4H9_9ZZZZ</name>
<comment type="caution">
    <text evidence="1">The sequence shown here is derived from an EMBL/GenBank/DDBJ whole genome shotgun (WGS) entry which is preliminary data.</text>
</comment>
<dbReference type="AlphaFoldDB" id="X0V4H9"/>
<evidence type="ECO:0000313" key="1">
    <source>
        <dbReference type="EMBL" id="GAF95540.1"/>
    </source>
</evidence>
<organism evidence="1">
    <name type="scientific">marine sediment metagenome</name>
    <dbReference type="NCBI Taxonomy" id="412755"/>
    <lineage>
        <taxon>unclassified sequences</taxon>
        <taxon>metagenomes</taxon>
        <taxon>ecological metagenomes</taxon>
    </lineage>
</organism>
<dbReference type="EMBL" id="BARS01011953">
    <property type="protein sequence ID" value="GAF95540.1"/>
    <property type="molecule type" value="Genomic_DNA"/>
</dbReference>